<sequence>MADPAVGPQLPLRVDPAAATGRVVIFGSDPLYADEGNTKPGTFDQRIEIYTPPYLYKDARPTLSGGPKEMARGESAVLRLAAGRLHQGGPAHPAERLHPRHRRGPALDRAGHGEDGQTASR</sequence>
<proteinExistence type="predicted"/>
<evidence type="ECO:0000256" key="1">
    <source>
        <dbReference type="SAM" id="MobiDB-lite"/>
    </source>
</evidence>
<evidence type="ECO:0000313" key="2">
    <source>
        <dbReference type="EMBL" id="GFH79733.1"/>
    </source>
</evidence>
<accession>A0ABQ1DB59</accession>
<protein>
    <submittedName>
        <fullName evidence="2">Uncharacterized protein</fullName>
    </submittedName>
</protein>
<feature type="region of interest" description="Disordered" evidence="1">
    <location>
        <begin position="80"/>
        <end position="121"/>
    </location>
</feature>
<feature type="compositionally biased region" description="Basic and acidic residues" evidence="1">
    <location>
        <begin position="105"/>
        <end position="115"/>
    </location>
</feature>
<organism evidence="2 3">
    <name type="scientific">Streptomyces gougerotii</name>
    <dbReference type="NCBI Taxonomy" id="53448"/>
    <lineage>
        <taxon>Bacteria</taxon>
        <taxon>Bacillati</taxon>
        <taxon>Actinomycetota</taxon>
        <taxon>Actinomycetes</taxon>
        <taxon>Kitasatosporales</taxon>
        <taxon>Streptomycetaceae</taxon>
        <taxon>Streptomyces</taxon>
        <taxon>Streptomyces diastaticus group</taxon>
    </lineage>
</organism>
<gene>
    <name evidence="2" type="ORF">Sgou_44030</name>
</gene>
<keyword evidence="3" id="KW-1185">Reference proteome</keyword>
<comment type="caution">
    <text evidence="2">The sequence shown here is derived from an EMBL/GenBank/DDBJ whole genome shotgun (WGS) entry which is preliminary data.</text>
</comment>
<dbReference type="Proteomes" id="UP000480804">
    <property type="component" value="Unassembled WGS sequence"/>
</dbReference>
<dbReference type="EMBL" id="BLLO01000021">
    <property type="protein sequence ID" value="GFH79733.1"/>
    <property type="molecule type" value="Genomic_DNA"/>
</dbReference>
<reference evidence="2 3" key="1">
    <citation type="submission" date="2020-02" db="EMBL/GenBank/DDBJ databases">
        <title>Whole genome shotgun sequence of Streptomyces gougerotii NBRC 13043.</title>
        <authorList>
            <person name="Ichikawa N."/>
            <person name="Komaki H."/>
            <person name="Tamura T."/>
        </authorList>
    </citation>
    <scope>NUCLEOTIDE SEQUENCE [LARGE SCALE GENOMIC DNA]</scope>
    <source>
        <strain evidence="2 3">NBRC 13043</strain>
    </source>
</reference>
<evidence type="ECO:0000313" key="3">
    <source>
        <dbReference type="Proteomes" id="UP000480804"/>
    </source>
</evidence>
<name>A0ABQ1DB59_9ACTN</name>